<keyword evidence="3" id="KW-1185">Reference proteome</keyword>
<evidence type="ECO:0000256" key="1">
    <source>
        <dbReference type="SAM" id="MobiDB-lite"/>
    </source>
</evidence>
<feature type="region of interest" description="Disordered" evidence="1">
    <location>
        <begin position="124"/>
        <end position="154"/>
    </location>
</feature>
<evidence type="ECO:0000313" key="2">
    <source>
        <dbReference type="EMBL" id="RCW94099.1"/>
    </source>
</evidence>
<feature type="compositionally biased region" description="Polar residues" evidence="1">
    <location>
        <begin position="125"/>
        <end position="136"/>
    </location>
</feature>
<dbReference type="OrthoDB" id="1417838at2"/>
<comment type="caution">
    <text evidence="2">The sequence shown here is derived from an EMBL/GenBank/DDBJ whole genome shotgun (WGS) entry which is preliminary data.</text>
</comment>
<protein>
    <submittedName>
        <fullName evidence="2">Uncharacterized protein</fullName>
    </submittedName>
</protein>
<organism evidence="2 3">
    <name type="scientific">Winogradskyella arenosi</name>
    <dbReference type="NCBI Taxonomy" id="533325"/>
    <lineage>
        <taxon>Bacteria</taxon>
        <taxon>Pseudomonadati</taxon>
        <taxon>Bacteroidota</taxon>
        <taxon>Flavobacteriia</taxon>
        <taxon>Flavobacteriales</taxon>
        <taxon>Flavobacteriaceae</taxon>
        <taxon>Winogradskyella</taxon>
    </lineage>
</organism>
<name>A0A368ZJZ3_9FLAO</name>
<sequence>MKLLYTSVFLLLTTFLYGQKSVLLKNTNSRALELKHYLNISQDSIVFEGERTIYEVMIFNDDFERIIKVKDSKAKLLIGDIPVGRYAIEAVLRDKLIVITLLRHEIFSNIPPAPELQIENPDLLASNSSFKPNKPNTSHKQKTTTALPNDLTAPKTKAYGSENATYTSDLRLAGKKANVLNSKHLATPAKPKVSAVKYWILYKVNNGSSSETLLKMADQKTVDRLILKIETDMKTTTGRNNELTVWQIYDPTNFFIHKRRHKKNYLNVNSDSFDIQPYYKVTNALRKDLE</sequence>
<gene>
    <name evidence="2" type="ORF">DFQ08_101903</name>
</gene>
<dbReference type="RefSeq" id="WP_147269440.1">
    <property type="nucleotide sequence ID" value="NZ_QPJO01000001.1"/>
</dbReference>
<dbReference type="Proteomes" id="UP000253436">
    <property type="component" value="Unassembled WGS sequence"/>
</dbReference>
<accession>A0A368ZJZ3</accession>
<dbReference type="EMBL" id="QPJO01000001">
    <property type="protein sequence ID" value="RCW94099.1"/>
    <property type="molecule type" value="Genomic_DNA"/>
</dbReference>
<proteinExistence type="predicted"/>
<dbReference type="AlphaFoldDB" id="A0A368ZJZ3"/>
<reference evidence="2 3" key="1">
    <citation type="submission" date="2018-07" db="EMBL/GenBank/DDBJ databases">
        <title>Genomic Encyclopedia of Type Strains, Phase III (KMG-III): the genomes of soil and plant-associated and newly described type strains.</title>
        <authorList>
            <person name="Whitman W."/>
        </authorList>
    </citation>
    <scope>NUCLEOTIDE SEQUENCE [LARGE SCALE GENOMIC DNA]</scope>
    <source>
        <strain evidence="2 3">CECT 7958</strain>
    </source>
</reference>
<evidence type="ECO:0000313" key="3">
    <source>
        <dbReference type="Proteomes" id="UP000253436"/>
    </source>
</evidence>